<protein>
    <submittedName>
        <fullName evidence="1">Uncharacterized protein</fullName>
    </submittedName>
</protein>
<reference evidence="1 2" key="1">
    <citation type="journal article" date="2016" name="Nat. Commun.">
        <title>Thousands of microbial genomes shed light on interconnected biogeochemical processes in an aquifer system.</title>
        <authorList>
            <person name="Anantharaman K."/>
            <person name="Brown C.T."/>
            <person name="Hug L.A."/>
            <person name="Sharon I."/>
            <person name="Castelle C.J."/>
            <person name="Probst A.J."/>
            <person name="Thomas B.C."/>
            <person name="Singh A."/>
            <person name="Wilkins M.J."/>
            <person name="Karaoz U."/>
            <person name="Brodie E.L."/>
            <person name="Williams K.H."/>
            <person name="Hubbard S.S."/>
            <person name="Banfield J.F."/>
        </authorList>
    </citation>
    <scope>NUCLEOTIDE SEQUENCE [LARGE SCALE GENOMIC DNA]</scope>
</reference>
<name>A0A1G2II70_9BACT</name>
<organism evidence="1 2">
    <name type="scientific">Candidatus Staskawiczbacteria bacterium RIFCSPLOWO2_01_FULL_38_12b</name>
    <dbReference type="NCBI Taxonomy" id="1802214"/>
    <lineage>
        <taxon>Bacteria</taxon>
        <taxon>Candidatus Staskawicziibacteriota</taxon>
    </lineage>
</organism>
<comment type="caution">
    <text evidence="1">The sequence shown here is derived from an EMBL/GenBank/DDBJ whole genome shotgun (WGS) entry which is preliminary data.</text>
</comment>
<gene>
    <name evidence="1" type="ORF">A2908_03380</name>
</gene>
<evidence type="ECO:0000313" key="2">
    <source>
        <dbReference type="Proteomes" id="UP000176774"/>
    </source>
</evidence>
<dbReference type="EMBL" id="MHPA01000001">
    <property type="protein sequence ID" value="OGZ74100.1"/>
    <property type="molecule type" value="Genomic_DNA"/>
</dbReference>
<proteinExistence type="predicted"/>
<evidence type="ECO:0000313" key="1">
    <source>
        <dbReference type="EMBL" id="OGZ74100.1"/>
    </source>
</evidence>
<dbReference type="Proteomes" id="UP000176774">
    <property type="component" value="Unassembled WGS sequence"/>
</dbReference>
<accession>A0A1G2II70</accession>
<dbReference type="AlphaFoldDB" id="A0A1G2II70"/>
<sequence length="63" mass="7158">MKLFRFLERKLFHAHFTEGKESPEGNEGVGYWMGRIKKSVLPGKESPDGNEGGYTKKLMVVKS</sequence>